<dbReference type="EMBL" id="CADEAL010002718">
    <property type="protein sequence ID" value="CAB1441824.1"/>
    <property type="molecule type" value="Genomic_DNA"/>
</dbReference>
<reference evidence="1" key="1">
    <citation type="submission" date="2020-03" db="EMBL/GenBank/DDBJ databases">
        <authorList>
            <person name="Weist P."/>
        </authorList>
    </citation>
    <scope>NUCLEOTIDE SEQUENCE</scope>
</reference>
<dbReference type="AlphaFoldDB" id="A0A9N7V2W1"/>
<name>A0A9N7V2W1_PLEPL</name>
<evidence type="ECO:0000313" key="1">
    <source>
        <dbReference type="EMBL" id="CAB1441824.1"/>
    </source>
</evidence>
<proteinExistence type="predicted"/>
<keyword evidence="2" id="KW-1185">Reference proteome</keyword>
<evidence type="ECO:0000313" key="2">
    <source>
        <dbReference type="Proteomes" id="UP001153269"/>
    </source>
</evidence>
<accession>A0A9N7V2W1</accession>
<gene>
    <name evidence="1" type="ORF">PLEPLA_LOCUS29551</name>
</gene>
<sequence>MSEKELNKKQEVTRILGTRMMRLNADVESCARVIHDPKKLKIGSGPNAADECIAANLPEKQRPPPARRTIGQARVCSPSTDAPQLYIRSMIA</sequence>
<protein>
    <submittedName>
        <fullName evidence="1">Uncharacterized protein</fullName>
    </submittedName>
</protein>
<organism evidence="1 2">
    <name type="scientific">Pleuronectes platessa</name>
    <name type="common">European plaice</name>
    <dbReference type="NCBI Taxonomy" id="8262"/>
    <lineage>
        <taxon>Eukaryota</taxon>
        <taxon>Metazoa</taxon>
        <taxon>Chordata</taxon>
        <taxon>Craniata</taxon>
        <taxon>Vertebrata</taxon>
        <taxon>Euteleostomi</taxon>
        <taxon>Actinopterygii</taxon>
        <taxon>Neopterygii</taxon>
        <taxon>Teleostei</taxon>
        <taxon>Neoteleostei</taxon>
        <taxon>Acanthomorphata</taxon>
        <taxon>Carangaria</taxon>
        <taxon>Pleuronectiformes</taxon>
        <taxon>Pleuronectoidei</taxon>
        <taxon>Pleuronectidae</taxon>
        <taxon>Pleuronectes</taxon>
    </lineage>
</organism>
<comment type="caution">
    <text evidence="1">The sequence shown here is derived from an EMBL/GenBank/DDBJ whole genome shotgun (WGS) entry which is preliminary data.</text>
</comment>
<dbReference type="Proteomes" id="UP001153269">
    <property type="component" value="Unassembled WGS sequence"/>
</dbReference>